<dbReference type="Proteomes" id="UP001597417">
    <property type="component" value="Unassembled WGS sequence"/>
</dbReference>
<comment type="caution">
    <text evidence="4">The sequence shown here is derived from an EMBL/GenBank/DDBJ whole genome shotgun (WGS) entry which is preliminary data.</text>
</comment>
<gene>
    <name evidence="4" type="ORF">ACFSXZ_10655</name>
</gene>
<dbReference type="RefSeq" id="WP_378263880.1">
    <property type="nucleotide sequence ID" value="NZ_JBHUKR010000006.1"/>
</dbReference>
<dbReference type="NCBIfam" id="TIGR00377">
    <property type="entry name" value="ant_ant_sig"/>
    <property type="match status" value="1"/>
</dbReference>
<dbReference type="Gene3D" id="3.30.750.24">
    <property type="entry name" value="STAS domain"/>
    <property type="match status" value="1"/>
</dbReference>
<dbReference type="EMBL" id="JBHUKR010000006">
    <property type="protein sequence ID" value="MFD2416781.1"/>
    <property type="molecule type" value="Genomic_DNA"/>
</dbReference>
<dbReference type="CDD" id="cd07043">
    <property type="entry name" value="STAS_anti-anti-sigma_factors"/>
    <property type="match status" value="1"/>
</dbReference>
<keyword evidence="5" id="KW-1185">Reference proteome</keyword>
<dbReference type="InterPro" id="IPR003658">
    <property type="entry name" value="Anti-sigma_ant"/>
</dbReference>
<evidence type="ECO:0000313" key="4">
    <source>
        <dbReference type="EMBL" id="MFD2416781.1"/>
    </source>
</evidence>
<dbReference type="PANTHER" id="PTHR33495">
    <property type="entry name" value="ANTI-SIGMA FACTOR ANTAGONIST TM_1081-RELATED-RELATED"/>
    <property type="match status" value="1"/>
</dbReference>
<comment type="similarity">
    <text evidence="1 2">Belongs to the anti-sigma-factor antagonist family.</text>
</comment>
<evidence type="ECO:0000313" key="5">
    <source>
        <dbReference type="Proteomes" id="UP001597417"/>
    </source>
</evidence>
<evidence type="ECO:0000256" key="2">
    <source>
        <dbReference type="RuleBase" id="RU003749"/>
    </source>
</evidence>
<feature type="domain" description="STAS" evidence="3">
    <location>
        <begin position="29"/>
        <end position="127"/>
    </location>
</feature>
<accession>A0ABW5FVQ0</accession>
<dbReference type="InterPro" id="IPR002645">
    <property type="entry name" value="STAS_dom"/>
</dbReference>
<dbReference type="SUPFAM" id="SSF52091">
    <property type="entry name" value="SpoIIaa-like"/>
    <property type="match status" value="1"/>
</dbReference>
<evidence type="ECO:0000259" key="3">
    <source>
        <dbReference type="PROSITE" id="PS50801"/>
    </source>
</evidence>
<dbReference type="PANTHER" id="PTHR33495:SF13">
    <property type="entry name" value="ANTI-SIGMA-F FACTOR ANTAGONIST RSFB"/>
    <property type="match status" value="1"/>
</dbReference>
<organism evidence="4 5">
    <name type="scientific">Amycolatopsis pigmentata</name>
    <dbReference type="NCBI Taxonomy" id="450801"/>
    <lineage>
        <taxon>Bacteria</taxon>
        <taxon>Bacillati</taxon>
        <taxon>Actinomycetota</taxon>
        <taxon>Actinomycetes</taxon>
        <taxon>Pseudonocardiales</taxon>
        <taxon>Pseudonocardiaceae</taxon>
        <taxon>Amycolatopsis</taxon>
    </lineage>
</organism>
<proteinExistence type="inferred from homology"/>
<reference evidence="5" key="1">
    <citation type="journal article" date="2019" name="Int. J. Syst. Evol. Microbiol.">
        <title>The Global Catalogue of Microorganisms (GCM) 10K type strain sequencing project: providing services to taxonomists for standard genome sequencing and annotation.</title>
        <authorList>
            <consortium name="The Broad Institute Genomics Platform"/>
            <consortium name="The Broad Institute Genome Sequencing Center for Infectious Disease"/>
            <person name="Wu L."/>
            <person name="Ma J."/>
        </authorList>
    </citation>
    <scope>NUCLEOTIDE SEQUENCE [LARGE SCALE GENOMIC DNA]</scope>
    <source>
        <strain evidence="5">CGMCC 4.7645</strain>
    </source>
</reference>
<sequence length="138" mass="14209">MREPMNPGAQSPIGESLLWSRILRPGAAGTVVVGVQGEVDALTAPRLAVTLTEQLATATLLVVDLSQVDFFGAAGLGVLVSAAARAAERAVTLRLVAGTRVRRVLSLVGLEEKLTVCATVAAALAHPHTSYCGSPDPE</sequence>
<dbReference type="InterPro" id="IPR036513">
    <property type="entry name" value="STAS_dom_sf"/>
</dbReference>
<dbReference type="PROSITE" id="PS50801">
    <property type="entry name" value="STAS"/>
    <property type="match status" value="1"/>
</dbReference>
<evidence type="ECO:0000256" key="1">
    <source>
        <dbReference type="ARBA" id="ARBA00009013"/>
    </source>
</evidence>
<protein>
    <recommendedName>
        <fullName evidence="2">Anti-sigma factor antagonist</fullName>
    </recommendedName>
</protein>
<dbReference type="Pfam" id="PF01740">
    <property type="entry name" value="STAS"/>
    <property type="match status" value="1"/>
</dbReference>
<name>A0ABW5FVQ0_9PSEU</name>